<keyword evidence="8" id="KW-0645">Protease</keyword>
<feature type="domain" description="Creatinase N-terminal" evidence="6">
    <location>
        <begin position="6"/>
        <end position="125"/>
    </location>
</feature>
<name>A0A3S0FLL6_9RICK</name>
<evidence type="ECO:0000256" key="1">
    <source>
        <dbReference type="ARBA" id="ARBA00008766"/>
    </source>
</evidence>
<proteinExistence type="inferred from homology"/>
<dbReference type="InterPro" id="IPR036005">
    <property type="entry name" value="Creatinase/aminopeptidase-like"/>
</dbReference>
<evidence type="ECO:0000256" key="4">
    <source>
        <dbReference type="ARBA" id="ARBA00023211"/>
    </source>
</evidence>
<evidence type="ECO:0000313" key="9">
    <source>
        <dbReference type="Proteomes" id="UP000279470"/>
    </source>
</evidence>
<dbReference type="Gene3D" id="3.90.230.10">
    <property type="entry name" value="Creatinase/methionine aminopeptidase superfamily"/>
    <property type="match status" value="1"/>
</dbReference>
<dbReference type="GO" id="GO:0005737">
    <property type="term" value="C:cytoplasm"/>
    <property type="evidence" value="ECO:0007669"/>
    <property type="project" value="UniProtKB-ARBA"/>
</dbReference>
<evidence type="ECO:0000313" key="8">
    <source>
        <dbReference type="EMBL" id="RST63860.1"/>
    </source>
</evidence>
<dbReference type="EMBL" id="RXFM01000071">
    <property type="protein sequence ID" value="RST63860.1"/>
    <property type="molecule type" value="Genomic_DNA"/>
</dbReference>
<feature type="domain" description="Peptidase M24" evidence="5">
    <location>
        <begin position="306"/>
        <end position="516"/>
    </location>
</feature>
<evidence type="ECO:0000256" key="2">
    <source>
        <dbReference type="ARBA" id="ARBA00022723"/>
    </source>
</evidence>
<keyword evidence="3" id="KW-0378">Hydrolase</keyword>
<sequence length="586" mass="68684">MDNDKRINLLKNLLKLNNLDGYLIPSFDEFQNEYSPECLQRLKWLTGFTGSNGLVLITLDKNYFFTDGRYITQANNQLGDNFVIYDMQNIDSIYHEIFSKIVDEYSIGYDPLIFTKKNIEYYFKNYLKYRNNIQLVSVETNLVDEIWKRDIKFKTKAPFILDAKYTSETEKEKIHKVLEKFNTDYLLITSPQSICWLLNIRGYDLECTPLIMAYCLVDKNGVVEIFSDLEKIKSNYKYIKLYPFKEIKKRVAEINRDNKTIKFDYSQAPIWFLNNFNTQNLVNDKDPCILLKSIKNKIEIAGFEYATIQDGIALTRLFNWLENKVNFGEEISEIDVDKKLLKFKSDNKLFKSRSFETISSFGKNSAVIHYNPYVSDDAVIDKDNLFLLDCGSQYEFGTTDVTRTFCFGNPSKEQKLHYTLVLKGVINLSTLIFPKKTTGSQIDVLARQFLWKYCLDYPHGTGHGVGHYLSVHEGPQGISKYNNQEIFSDMIITIEPGYYIPNQYGIRIENIVVVKENKNNKEFLQFETLTLAPIAYNLIDIKLLTDNEKKWLLLYHKKVYNSLVPFLDQNDKNYLEKYLQFYNKLT</sequence>
<dbReference type="PANTHER" id="PTHR43763:SF6">
    <property type="entry name" value="XAA-PRO AMINOPEPTIDASE 1"/>
    <property type="match status" value="1"/>
</dbReference>
<feature type="domain" description="Peptidase M24 C-terminal" evidence="7">
    <location>
        <begin position="522"/>
        <end position="577"/>
    </location>
</feature>
<dbReference type="OrthoDB" id="9806388at2"/>
<dbReference type="PANTHER" id="PTHR43763">
    <property type="entry name" value="XAA-PRO AMINOPEPTIDASE 1"/>
    <property type="match status" value="1"/>
</dbReference>
<dbReference type="Pfam" id="PF00557">
    <property type="entry name" value="Peptidase_M24"/>
    <property type="match status" value="1"/>
</dbReference>
<dbReference type="Gene3D" id="3.40.350.10">
    <property type="entry name" value="Creatinase/prolidase N-terminal domain"/>
    <property type="match status" value="2"/>
</dbReference>
<dbReference type="CDD" id="cd01085">
    <property type="entry name" value="APP"/>
    <property type="match status" value="1"/>
</dbReference>
<keyword evidence="2" id="KW-0479">Metal-binding</keyword>
<dbReference type="InterPro" id="IPR032416">
    <property type="entry name" value="Peptidase_M24_C"/>
</dbReference>
<dbReference type="SUPFAM" id="SSF53092">
    <property type="entry name" value="Creatinase/prolidase N-terminal domain"/>
    <property type="match status" value="1"/>
</dbReference>
<evidence type="ECO:0000259" key="5">
    <source>
        <dbReference type="Pfam" id="PF00557"/>
    </source>
</evidence>
<evidence type="ECO:0000259" key="7">
    <source>
        <dbReference type="Pfam" id="PF16188"/>
    </source>
</evidence>
<keyword evidence="4" id="KW-0464">Manganese</keyword>
<dbReference type="InterPro" id="IPR033740">
    <property type="entry name" value="Pept_M24B"/>
</dbReference>
<comment type="similarity">
    <text evidence="1">Belongs to the peptidase M24B family.</text>
</comment>
<dbReference type="Pfam" id="PF01321">
    <property type="entry name" value="Creatinase_N"/>
    <property type="match status" value="1"/>
</dbReference>
<gene>
    <name evidence="8" type="ORF">EIC27_05080</name>
</gene>
<reference evidence="9" key="1">
    <citation type="submission" date="2018-11" db="EMBL/GenBank/DDBJ databases">
        <title>Phylogenetic, genomic, and biogeographic characterization of a novel and ubiquitous marine invertebrate-associated Rickettsiales parasite, Candidatus Marinoinvertebrata rohwerii, gen. nov., sp. nov.</title>
        <authorList>
            <person name="Klinges J.G."/>
            <person name="Rosales S.M."/>
            <person name="Mcminds R."/>
            <person name="Shaver E.C."/>
            <person name="Shantz A."/>
            <person name="Peters E.C."/>
            <person name="Burkepile D.E."/>
            <person name="Silliman B.R."/>
            <person name="Vega Thurber R.L."/>
        </authorList>
    </citation>
    <scope>NUCLEOTIDE SEQUENCE [LARGE SCALE GENOMIC DNA]</scope>
    <source>
        <strain evidence="9">a_cerv_44</strain>
    </source>
</reference>
<protein>
    <submittedName>
        <fullName evidence="8">Aminopeptidase P family protein</fullName>
    </submittedName>
</protein>
<comment type="caution">
    <text evidence="8">The sequence shown here is derived from an EMBL/GenBank/DDBJ whole genome shotgun (WGS) entry which is preliminary data.</text>
</comment>
<dbReference type="Pfam" id="PF16188">
    <property type="entry name" value="Peptidase_M24_C"/>
    <property type="match status" value="1"/>
</dbReference>
<dbReference type="Pfam" id="PF16189">
    <property type="entry name" value="Creatinase_N_2"/>
    <property type="match status" value="1"/>
</dbReference>
<dbReference type="SUPFAM" id="SSF55920">
    <property type="entry name" value="Creatinase/aminopeptidase"/>
    <property type="match status" value="1"/>
</dbReference>
<dbReference type="InterPro" id="IPR050422">
    <property type="entry name" value="X-Pro_aminopeptidase_P"/>
</dbReference>
<dbReference type="GO" id="GO:0070006">
    <property type="term" value="F:metalloaminopeptidase activity"/>
    <property type="evidence" value="ECO:0007669"/>
    <property type="project" value="InterPro"/>
</dbReference>
<accession>A0A3S0FLL6</accession>
<dbReference type="Proteomes" id="UP000279470">
    <property type="component" value="Unassembled WGS sequence"/>
</dbReference>
<organism evidence="8 9">
    <name type="scientific">Candidatus Aquarickettsia rohweri</name>
    <dbReference type="NCBI Taxonomy" id="2602574"/>
    <lineage>
        <taxon>Bacteria</taxon>
        <taxon>Pseudomonadati</taxon>
        <taxon>Pseudomonadota</taxon>
        <taxon>Alphaproteobacteria</taxon>
        <taxon>Rickettsiales</taxon>
        <taxon>Candidatus Midichloriaceae</taxon>
        <taxon>Candidatus Aquarickettsia</taxon>
    </lineage>
</organism>
<dbReference type="GO" id="GO:0046872">
    <property type="term" value="F:metal ion binding"/>
    <property type="evidence" value="ECO:0007669"/>
    <property type="project" value="UniProtKB-KW"/>
</dbReference>
<keyword evidence="9" id="KW-1185">Reference proteome</keyword>
<keyword evidence="8" id="KW-0031">Aminopeptidase</keyword>
<dbReference type="AlphaFoldDB" id="A0A3S0FLL6"/>
<dbReference type="InterPro" id="IPR000994">
    <property type="entry name" value="Pept_M24"/>
</dbReference>
<dbReference type="RefSeq" id="WP_126045027.1">
    <property type="nucleotide sequence ID" value="NZ_RXFM01000071.1"/>
</dbReference>
<dbReference type="InterPro" id="IPR029149">
    <property type="entry name" value="Creatin/AminoP/Spt16_N"/>
</dbReference>
<dbReference type="FunFam" id="3.90.230.10:FF:000007">
    <property type="entry name" value="Xaa-Pro aminopeptidase P"/>
    <property type="match status" value="1"/>
</dbReference>
<evidence type="ECO:0000256" key="3">
    <source>
        <dbReference type="ARBA" id="ARBA00022801"/>
    </source>
</evidence>
<evidence type="ECO:0000259" key="6">
    <source>
        <dbReference type="Pfam" id="PF01321"/>
    </source>
</evidence>
<dbReference type="InterPro" id="IPR000587">
    <property type="entry name" value="Creatinase_N"/>
</dbReference>